<organism evidence="4 5">
    <name type="scientific">Babesia divergens</name>
    <dbReference type="NCBI Taxonomy" id="32595"/>
    <lineage>
        <taxon>Eukaryota</taxon>
        <taxon>Sar</taxon>
        <taxon>Alveolata</taxon>
        <taxon>Apicomplexa</taxon>
        <taxon>Aconoidasida</taxon>
        <taxon>Piroplasmida</taxon>
        <taxon>Babesiidae</taxon>
        <taxon>Babesia</taxon>
    </lineage>
</organism>
<feature type="domain" description="UFSP1/2/DUB catalytic" evidence="3">
    <location>
        <begin position="477"/>
        <end position="668"/>
    </location>
</feature>
<evidence type="ECO:0000256" key="1">
    <source>
        <dbReference type="ARBA" id="ARBA00022801"/>
    </source>
</evidence>
<name>A0AAD9LFG2_BABDI</name>
<dbReference type="PANTHER" id="PTHR48153">
    <property type="entry name" value="UFM1-SPECIFIC PROTEASE 2"/>
    <property type="match status" value="1"/>
</dbReference>
<dbReference type="GO" id="GO:0071567">
    <property type="term" value="F:deUFMylase activity"/>
    <property type="evidence" value="ECO:0007669"/>
    <property type="project" value="TreeGrafter"/>
</dbReference>
<dbReference type="EMBL" id="JAHBMH010000073">
    <property type="protein sequence ID" value="KAK1933532.1"/>
    <property type="molecule type" value="Genomic_DNA"/>
</dbReference>
<feature type="compositionally biased region" description="Low complexity" evidence="2">
    <location>
        <begin position="325"/>
        <end position="335"/>
    </location>
</feature>
<dbReference type="SUPFAM" id="SSF54001">
    <property type="entry name" value="Cysteine proteinases"/>
    <property type="match status" value="1"/>
</dbReference>
<dbReference type="Gene3D" id="3.90.70.130">
    <property type="match status" value="1"/>
</dbReference>
<sequence length="686" mass="76230">MALYVSLSVFSNLESGTPSSYTVPNYLECCGILLSDDPSSACIHSMLPDEVVKDGFHIFKWNAKPEVAASLQESVQRFRGIIRDGKLELVELPLNDITWVDNDTAECARRGYIPCAATLVAEVPLPLDQSVELSHDVVGDKRLEDVYGPLKLVVMQFLKEGVIKFLDTENEALSIDITDVRTAKQDPKVVDVGYSNLTFGVNSGYSKHILLYSATTDDGTNHDENAQMQLIWQTTLVLPTELFGEESNEKVGEEAIVAFRHLAKMAYSSPGHNDMRLLITPHEKHVKNEDEQLITASKSVPKSKNASKGGKGKNSGSRTRKPQTQHHAQTQQTTTIDILQSNTPIKIAIGNSQRDIYLAITLDKTTGKMTVRADDTASTPTMGKVEMVKVYSIFKTFLPGTGERDPIIPSCGVSLSLLNIVSHGDHSLEECIPQPHPGKHVKMLINSKDMCNKDVLVEPHMGDALFPQWMSNKTSRASVVKGYYQYYHYMQVGGLLKVCICPNQCGKNDNGWGCCYRSIQMMASWYLLQYYTLKRVPTHEEIQKYLKERDPSHAELVVGSTTWIGTVEAGYFINWYLNYNSKSYYINDVNDMRNYNGVIANHFLNVGSPIIMGAGMFAYVIAGICIGAQPDDVAYLIADPHYTGEDNVKSIKTKGAISWKKIDFIAKAASGGFINLCCPQIEPYEE</sequence>
<keyword evidence="5" id="KW-1185">Reference proteome</keyword>
<dbReference type="Pfam" id="PF07910">
    <property type="entry name" value="Peptidase_C78"/>
    <property type="match status" value="1"/>
</dbReference>
<protein>
    <recommendedName>
        <fullName evidence="3">UFSP1/2/DUB catalytic domain-containing protein</fullName>
    </recommendedName>
</protein>
<dbReference type="PANTHER" id="PTHR48153:SF2">
    <property type="entry name" value="UFM1-SPECIFIC PROTEASE 2"/>
    <property type="match status" value="1"/>
</dbReference>
<accession>A0AAD9LFG2</accession>
<dbReference type="AlphaFoldDB" id="A0AAD9LFG2"/>
<comment type="caution">
    <text evidence="4">The sequence shown here is derived from an EMBL/GenBank/DDBJ whole genome shotgun (WGS) entry which is preliminary data.</text>
</comment>
<dbReference type="InterPro" id="IPR012462">
    <property type="entry name" value="UFSP1/2_DUB_cat"/>
</dbReference>
<feature type="region of interest" description="Disordered" evidence="2">
    <location>
        <begin position="294"/>
        <end position="337"/>
    </location>
</feature>
<proteinExistence type="predicted"/>
<gene>
    <name evidence="4" type="ORF">X943_004050</name>
</gene>
<keyword evidence="1" id="KW-0378">Hydrolase</keyword>
<reference evidence="4" key="1">
    <citation type="journal article" date="2014" name="Nucleic Acids Res.">
        <title>The evolutionary dynamics of variant antigen genes in Babesia reveal a history of genomic innovation underlying host-parasite interaction.</title>
        <authorList>
            <person name="Jackson A.P."/>
            <person name="Otto T.D."/>
            <person name="Darby A."/>
            <person name="Ramaprasad A."/>
            <person name="Xia D."/>
            <person name="Echaide I.E."/>
            <person name="Farber M."/>
            <person name="Gahlot S."/>
            <person name="Gamble J."/>
            <person name="Gupta D."/>
            <person name="Gupta Y."/>
            <person name="Jackson L."/>
            <person name="Malandrin L."/>
            <person name="Malas T.B."/>
            <person name="Moussa E."/>
            <person name="Nair M."/>
            <person name="Reid A.J."/>
            <person name="Sanders M."/>
            <person name="Sharma J."/>
            <person name="Tracey A."/>
            <person name="Quail M.A."/>
            <person name="Weir W."/>
            <person name="Wastling J.M."/>
            <person name="Hall N."/>
            <person name="Willadsen P."/>
            <person name="Lingelbach K."/>
            <person name="Shiels B."/>
            <person name="Tait A."/>
            <person name="Berriman M."/>
            <person name="Allred D.R."/>
            <person name="Pain A."/>
        </authorList>
    </citation>
    <scope>NUCLEOTIDE SEQUENCE</scope>
    <source>
        <strain evidence="4">1802A</strain>
    </source>
</reference>
<evidence type="ECO:0000313" key="4">
    <source>
        <dbReference type="EMBL" id="KAK1933532.1"/>
    </source>
</evidence>
<dbReference type="InterPro" id="IPR038765">
    <property type="entry name" value="Papain-like_cys_pep_sf"/>
</dbReference>
<evidence type="ECO:0000313" key="5">
    <source>
        <dbReference type="Proteomes" id="UP001195914"/>
    </source>
</evidence>
<evidence type="ECO:0000256" key="2">
    <source>
        <dbReference type="SAM" id="MobiDB-lite"/>
    </source>
</evidence>
<reference evidence="4" key="2">
    <citation type="submission" date="2021-05" db="EMBL/GenBank/DDBJ databases">
        <authorList>
            <person name="Pain A."/>
        </authorList>
    </citation>
    <scope>NUCLEOTIDE SEQUENCE</scope>
    <source>
        <strain evidence="4">1802A</strain>
    </source>
</reference>
<evidence type="ECO:0000259" key="3">
    <source>
        <dbReference type="Pfam" id="PF07910"/>
    </source>
</evidence>
<dbReference type="Proteomes" id="UP001195914">
    <property type="component" value="Unassembled WGS sequence"/>
</dbReference>